<reference evidence="3" key="1">
    <citation type="journal article" date="2011" name="Proc. Natl. Acad. Sci. U.S.A.">
        <title>Genomic insights into the physiology and ecology of the marine filamentous cyanobacterium Lyngbya majuscula.</title>
        <authorList>
            <person name="Jones A.C."/>
            <person name="Monroe E.A."/>
            <person name="Podell S."/>
            <person name="Hess W.R."/>
            <person name="Klages S."/>
            <person name="Esquenazi E."/>
            <person name="Niessen S."/>
            <person name="Hoover H."/>
            <person name="Rothmann M."/>
            <person name="Lasken R.S."/>
            <person name="Yates J.R.III."/>
            <person name="Reinhardt R."/>
            <person name="Kube M."/>
            <person name="Burkart M.D."/>
            <person name="Allen E.E."/>
            <person name="Dorrestein P.C."/>
            <person name="Gerwick W.H."/>
            <person name="Gerwick L."/>
        </authorList>
    </citation>
    <scope>NUCLEOTIDE SEQUENCE [LARGE SCALE GENOMIC DNA]</scope>
    <source>
        <strain evidence="3">3L</strain>
    </source>
</reference>
<dbReference type="GO" id="GO:0003700">
    <property type="term" value="F:DNA-binding transcription factor activity"/>
    <property type="evidence" value="ECO:0007669"/>
    <property type="project" value="TreeGrafter"/>
</dbReference>
<dbReference type="SMART" id="SM00100">
    <property type="entry name" value="cNMP"/>
    <property type="match status" value="1"/>
</dbReference>
<protein>
    <submittedName>
        <fullName evidence="2">Cyclic nucleotide-binding domain protein</fullName>
    </submittedName>
</protein>
<dbReference type="InterPro" id="IPR000595">
    <property type="entry name" value="cNMP-bd_dom"/>
</dbReference>
<dbReference type="HOGENOM" id="CLU_741495_0_0_3"/>
<proteinExistence type="predicted"/>
<dbReference type="Proteomes" id="UP000003959">
    <property type="component" value="Unassembled WGS sequence"/>
</dbReference>
<dbReference type="CDD" id="cd00038">
    <property type="entry name" value="CAP_ED"/>
    <property type="match status" value="1"/>
</dbReference>
<dbReference type="GO" id="GO:0005829">
    <property type="term" value="C:cytosol"/>
    <property type="evidence" value="ECO:0007669"/>
    <property type="project" value="TreeGrafter"/>
</dbReference>
<dbReference type="InterPro" id="IPR014710">
    <property type="entry name" value="RmlC-like_jellyroll"/>
</dbReference>
<dbReference type="InterPro" id="IPR018490">
    <property type="entry name" value="cNMP-bd_dom_sf"/>
</dbReference>
<dbReference type="Gene3D" id="2.60.120.10">
    <property type="entry name" value="Jelly Rolls"/>
    <property type="match status" value="1"/>
</dbReference>
<dbReference type="PANTHER" id="PTHR24567:SF74">
    <property type="entry name" value="HTH-TYPE TRANSCRIPTIONAL REGULATOR ARCR"/>
    <property type="match status" value="1"/>
</dbReference>
<dbReference type="PROSITE" id="PS50042">
    <property type="entry name" value="CNMP_BINDING_3"/>
    <property type="match status" value="1"/>
</dbReference>
<dbReference type="eggNOG" id="COG1357">
    <property type="taxonomic scope" value="Bacteria"/>
</dbReference>
<evidence type="ECO:0000259" key="1">
    <source>
        <dbReference type="PROSITE" id="PS50042"/>
    </source>
</evidence>
<sequence length="373" mass="42210">MLGFNQNNFMIPISTGMVITQDLRKELETIEIDNKYEDCLFMKLEGTIVQPDKIDLFLTINFHDQFLELPGGSIKLGLTGGELRLNLTNGKLPYYHRGFNDDFKVSIEKKRRSKQGSKIHHDNKMSMGLDPTSHQIEFNLGTELNLRRDINHEKTDEFTIMDYQITSKGGETNPAWVFAAKSGEPLLTGTLSSIWLGSKEIPAGHVLIHEGESINALYIVLDGILTVSVEAWKSREIARLSNGEVVGEMSFVKDHPPSATVKALEDSIVWSIDRAKLTHKLEKDPRFAARFYRLLAAAIADRIHLTTISLLYFEKEYQIEDPMATHLKIDELTTSSQYRFMATPIHNESIKTYEKVILDKTKAALLINGVIES</sequence>
<dbReference type="InterPro" id="IPR050397">
    <property type="entry name" value="Env_Response_Regulators"/>
</dbReference>
<dbReference type="EMBL" id="GL890819">
    <property type="protein sequence ID" value="EGJ35593.1"/>
    <property type="molecule type" value="Genomic_DNA"/>
</dbReference>
<dbReference type="OrthoDB" id="951557at2"/>
<evidence type="ECO:0000313" key="2">
    <source>
        <dbReference type="EMBL" id="EGJ35593.1"/>
    </source>
</evidence>
<gene>
    <name evidence="2" type="ORF">LYNGBM3L_03000</name>
</gene>
<dbReference type="Pfam" id="PF00027">
    <property type="entry name" value="cNMP_binding"/>
    <property type="match status" value="1"/>
</dbReference>
<dbReference type="PANTHER" id="PTHR24567">
    <property type="entry name" value="CRP FAMILY TRANSCRIPTIONAL REGULATORY PROTEIN"/>
    <property type="match status" value="1"/>
</dbReference>
<dbReference type="eggNOG" id="COG0664">
    <property type="taxonomic scope" value="Bacteria"/>
</dbReference>
<keyword evidence="3" id="KW-1185">Reference proteome</keyword>
<dbReference type="AlphaFoldDB" id="F4XIT1"/>
<name>F4XIT1_9CYAN</name>
<feature type="domain" description="Cyclic nucleotide-binding" evidence="1">
    <location>
        <begin position="196"/>
        <end position="298"/>
    </location>
</feature>
<dbReference type="SUPFAM" id="SSF51206">
    <property type="entry name" value="cAMP-binding domain-like"/>
    <property type="match status" value="1"/>
</dbReference>
<evidence type="ECO:0000313" key="3">
    <source>
        <dbReference type="Proteomes" id="UP000003959"/>
    </source>
</evidence>
<organism evidence="2 3">
    <name type="scientific">Moorena producens 3L</name>
    <dbReference type="NCBI Taxonomy" id="489825"/>
    <lineage>
        <taxon>Bacteria</taxon>
        <taxon>Bacillati</taxon>
        <taxon>Cyanobacteriota</taxon>
        <taxon>Cyanophyceae</taxon>
        <taxon>Coleofasciculales</taxon>
        <taxon>Coleofasciculaceae</taxon>
        <taxon>Moorena</taxon>
    </lineage>
</organism>
<accession>F4XIT1</accession>